<dbReference type="RefSeq" id="WP_242864175.1">
    <property type="nucleotide sequence ID" value="NZ_LRVM01000003.1"/>
</dbReference>
<comment type="subcellular location">
    <subcellularLocation>
        <location evidence="1">Cell membrane</location>
        <topology evidence="1">Single-pass membrane protein</topology>
    </subcellularLocation>
</comment>
<protein>
    <submittedName>
        <fullName evidence="12">Preprotein translocase subunit YajC</fullName>
    </submittedName>
</protein>
<dbReference type="GO" id="GO:0005886">
    <property type="term" value="C:plasma membrane"/>
    <property type="evidence" value="ECO:0007669"/>
    <property type="project" value="UniProtKB-SubCell"/>
</dbReference>
<feature type="transmembrane region" description="Helical" evidence="11">
    <location>
        <begin position="37"/>
        <end position="58"/>
    </location>
</feature>
<keyword evidence="8" id="KW-0811">Translocation</keyword>
<keyword evidence="9 11" id="KW-0472">Membrane</keyword>
<evidence type="ECO:0000256" key="3">
    <source>
        <dbReference type="ARBA" id="ARBA00022448"/>
    </source>
</evidence>
<dbReference type="Proteomes" id="UP000070539">
    <property type="component" value="Unassembled WGS sequence"/>
</dbReference>
<organism evidence="12 13">
    <name type="scientific">Anaerotignum neopropionicum</name>
    <dbReference type="NCBI Taxonomy" id="36847"/>
    <lineage>
        <taxon>Bacteria</taxon>
        <taxon>Bacillati</taxon>
        <taxon>Bacillota</taxon>
        <taxon>Clostridia</taxon>
        <taxon>Lachnospirales</taxon>
        <taxon>Anaerotignaceae</taxon>
        <taxon>Anaerotignum</taxon>
    </lineage>
</organism>
<keyword evidence="5 11" id="KW-0812">Transmembrane</keyword>
<keyword evidence="7 11" id="KW-1133">Transmembrane helix</keyword>
<evidence type="ECO:0000256" key="11">
    <source>
        <dbReference type="SAM" id="Phobius"/>
    </source>
</evidence>
<dbReference type="PANTHER" id="PTHR33909">
    <property type="entry name" value="SEC TRANSLOCON ACCESSORY COMPLEX SUBUNIT YAJC"/>
    <property type="match status" value="1"/>
</dbReference>
<dbReference type="SMART" id="SM01323">
    <property type="entry name" value="YajC"/>
    <property type="match status" value="1"/>
</dbReference>
<sequence length="151" mass="16510">MLFVPLLLDGSTTILPSSGDAATTTSTSGNIFGSFASSNPVMLIVLYCILLVGVMYFLSVRPNQKREKQLAELRSSIDVGDSIITNSGMFGKVVDITYESFIIEFGLNKGVRVPVLKGEVLGKREPNLSNEAPVPVEQPKKKKSLFRRNEE</sequence>
<evidence type="ECO:0000256" key="2">
    <source>
        <dbReference type="ARBA" id="ARBA00006742"/>
    </source>
</evidence>
<dbReference type="STRING" id="36847.CLNEO_12630"/>
<dbReference type="InterPro" id="IPR003849">
    <property type="entry name" value="Preprotein_translocase_YajC"/>
</dbReference>
<evidence type="ECO:0000256" key="4">
    <source>
        <dbReference type="ARBA" id="ARBA00022475"/>
    </source>
</evidence>
<dbReference type="NCBIfam" id="TIGR00739">
    <property type="entry name" value="yajC"/>
    <property type="match status" value="1"/>
</dbReference>
<comment type="similarity">
    <text evidence="2">Belongs to the YajC family.</text>
</comment>
<evidence type="ECO:0000256" key="1">
    <source>
        <dbReference type="ARBA" id="ARBA00004162"/>
    </source>
</evidence>
<reference evidence="12 13" key="1">
    <citation type="submission" date="2016-01" db="EMBL/GenBank/DDBJ databases">
        <title>Genome sequence of Clostridium neopropionicum X4, DSM-3847.</title>
        <authorList>
            <person name="Poehlein A."/>
            <person name="Beck M.H."/>
            <person name="Bengelsdorf F.R."/>
            <person name="Daniel R."/>
            <person name="Duerre P."/>
        </authorList>
    </citation>
    <scope>NUCLEOTIDE SEQUENCE [LARGE SCALE GENOMIC DNA]</scope>
    <source>
        <strain evidence="12 13">DSM-3847</strain>
    </source>
</reference>
<keyword evidence="13" id="KW-1185">Reference proteome</keyword>
<evidence type="ECO:0000256" key="5">
    <source>
        <dbReference type="ARBA" id="ARBA00022692"/>
    </source>
</evidence>
<evidence type="ECO:0000256" key="7">
    <source>
        <dbReference type="ARBA" id="ARBA00022989"/>
    </source>
</evidence>
<dbReference type="AlphaFoldDB" id="A0A136WFF7"/>
<feature type="compositionally biased region" description="Basic residues" evidence="10">
    <location>
        <begin position="140"/>
        <end position="151"/>
    </location>
</feature>
<keyword evidence="4" id="KW-1003">Cell membrane</keyword>
<dbReference type="PANTHER" id="PTHR33909:SF1">
    <property type="entry name" value="SEC TRANSLOCON ACCESSORY COMPLEX SUBUNIT YAJC"/>
    <property type="match status" value="1"/>
</dbReference>
<comment type="caution">
    <text evidence="12">The sequence shown here is derived from an EMBL/GenBank/DDBJ whole genome shotgun (WGS) entry which is preliminary data.</text>
</comment>
<keyword evidence="6" id="KW-0653">Protein transport</keyword>
<gene>
    <name evidence="12" type="ORF">CLNEO_12630</name>
</gene>
<keyword evidence="3" id="KW-0813">Transport</keyword>
<evidence type="ECO:0000256" key="8">
    <source>
        <dbReference type="ARBA" id="ARBA00023010"/>
    </source>
</evidence>
<evidence type="ECO:0000313" key="13">
    <source>
        <dbReference type="Proteomes" id="UP000070539"/>
    </source>
</evidence>
<evidence type="ECO:0000256" key="9">
    <source>
        <dbReference type="ARBA" id="ARBA00023136"/>
    </source>
</evidence>
<accession>A0A136WFF7</accession>
<evidence type="ECO:0000256" key="10">
    <source>
        <dbReference type="SAM" id="MobiDB-lite"/>
    </source>
</evidence>
<dbReference type="EMBL" id="LRVM01000003">
    <property type="protein sequence ID" value="KXL53292.1"/>
    <property type="molecule type" value="Genomic_DNA"/>
</dbReference>
<evidence type="ECO:0000256" key="6">
    <source>
        <dbReference type="ARBA" id="ARBA00022927"/>
    </source>
</evidence>
<evidence type="ECO:0000313" key="12">
    <source>
        <dbReference type="EMBL" id="KXL53292.1"/>
    </source>
</evidence>
<dbReference type="PRINTS" id="PR01853">
    <property type="entry name" value="YAJCTRNLCASE"/>
</dbReference>
<proteinExistence type="inferred from homology"/>
<dbReference type="Pfam" id="PF02699">
    <property type="entry name" value="YajC"/>
    <property type="match status" value="1"/>
</dbReference>
<feature type="region of interest" description="Disordered" evidence="10">
    <location>
        <begin position="125"/>
        <end position="151"/>
    </location>
</feature>
<dbReference type="GO" id="GO:0015031">
    <property type="term" value="P:protein transport"/>
    <property type="evidence" value="ECO:0007669"/>
    <property type="project" value="UniProtKB-KW"/>
</dbReference>
<name>A0A136WFF7_9FIRM</name>